<reference evidence="8" key="1">
    <citation type="submission" date="2018-05" db="EMBL/GenBank/DDBJ databases">
        <authorList>
            <person name="Lanie J.A."/>
            <person name="Ng W.-L."/>
            <person name="Kazmierczak K.M."/>
            <person name="Andrzejewski T.M."/>
            <person name="Davidsen T.M."/>
            <person name="Wayne K.J."/>
            <person name="Tettelin H."/>
            <person name="Glass J.I."/>
            <person name="Rusch D."/>
            <person name="Podicherti R."/>
            <person name="Tsui H.-C.T."/>
            <person name="Winkler M.E."/>
        </authorList>
    </citation>
    <scope>NUCLEOTIDE SEQUENCE</scope>
</reference>
<gene>
    <name evidence="8" type="ORF">METZ01_LOCUS494333</name>
</gene>
<dbReference type="GO" id="GO:0005886">
    <property type="term" value="C:plasma membrane"/>
    <property type="evidence" value="ECO:0007669"/>
    <property type="project" value="UniProtKB-SubCell"/>
</dbReference>
<dbReference type="Pfam" id="PF12698">
    <property type="entry name" value="ABC2_membrane_3"/>
    <property type="match status" value="1"/>
</dbReference>
<protein>
    <recommendedName>
        <fullName evidence="7">ABC-2 type transporter transmembrane domain-containing protein</fullName>
    </recommendedName>
</protein>
<dbReference type="InterPro" id="IPR013525">
    <property type="entry name" value="ABC2_TM"/>
</dbReference>
<evidence type="ECO:0000256" key="1">
    <source>
        <dbReference type="ARBA" id="ARBA00004651"/>
    </source>
</evidence>
<evidence type="ECO:0000256" key="5">
    <source>
        <dbReference type="ARBA" id="ARBA00023136"/>
    </source>
</evidence>
<evidence type="ECO:0000259" key="7">
    <source>
        <dbReference type="Pfam" id="PF12698"/>
    </source>
</evidence>
<dbReference type="GO" id="GO:0140359">
    <property type="term" value="F:ABC-type transporter activity"/>
    <property type="evidence" value="ECO:0007669"/>
    <property type="project" value="InterPro"/>
</dbReference>
<dbReference type="PANTHER" id="PTHR30294">
    <property type="entry name" value="MEMBRANE COMPONENT OF ABC TRANSPORTER YHHJ-RELATED"/>
    <property type="match status" value="1"/>
</dbReference>
<evidence type="ECO:0000256" key="2">
    <source>
        <dbReference type="ARBA" id="ARBA00022475"/>
    </source>
</evidence>
<feature type="non-terminal residue" evidence="8">
    <location>
        <position position="170"/>
    </location>
</feature>
<dbReference type="AlphaFoldDB" id="A0A383DB12"/>
<evidence type="ECO:0000256" key="3">
    <source>
        <dbReference type="ARBA" id="ARBA00022692"/>
    </source>
</evidence>
<dbReference type="InterPro" id="IPR051449">
    <property type="entry name" value="ABC-2_transporter_component"/>
</dbReference>
<feature type="transmembrane region" description="Helical" evidence="6">
    <location>
        <begin position="74"/>
        <end position="95"/>
    </location>
</feature>
<keyword evidence="3 6" id="KW-0812">Transmembrane</keyword>
<evidence type="ECO:0000313" key="8">
    <source>
        <dbReference type="EMBL" id="SVE41479.1"/>
    </source>
</evidence>
<keyword evidence="4 6" id="KW-1133">Transmembrane helix</keyword>
<name>A0A383DB12_9ZZZZ</name>
<keyword evidence="5 6" id="KW-0472">Membrane</keyword>
<comment type="subcellular location">
    <subcellularLocation>
        <location evidence="1">Cell membrane</location>
        <topology evidence="1">Multi-pass membrane protein</topology>
    </subcellularLocation>
</comment>
<sequence length="170" mass="19461">MRNFAAIYSKEMRSYFVSPVAYVIAGVFLFLSGYLFRNILMQFNLWCLQFGQRAQQMGGQMPALNLNEMVVTQFFAVMDFIWLLVIPMLTMRLFAEEKKNGTIELLMTSPIRTVEVMLGKFFACFSLYSIIVGLTLVYFVILEAYGSPDWGPIFTGYMGYLFLGATFISV</sequence>
<feature type="transmembrane region" description="Helical" evidence="6">
    <location>
        <begin position="12"/>
        <end position="36"/>
    </location>
</feature>
<feature type="transmembrane region" description="Helical" evidence="6">
    <location>
        <begin position="116"/>
        <end position="141"/>
    </location>
</feature>
<organism evidence="8">
    <name type="scientific">marine metagenome</name>
    <dbReference type="NCBI Taxonomy" id="408172"/>
    <lineage>
        <taxon>unclassified sequences</taxon>
        <taxon>metagenomes</taxon>
        <taxon>ecological metagenomes</taxon>
    </lineage>
</organism>
<feature type="domain" description="ABC-2 type transporter transmembrane" evidence="7">
    <location>
        <begin position="68"/>
        <end position="167"/>
    </location>
</feature>
<evidence type="ECO:0000256" key="4">
    <source>
        <dbReference type="ARBA" id="ARBA00022989"/>
    </source>
</evidence>
<evidence type="ECO:0000256" key="6">
    <source>
        <dbReference type="SAM" id="Phobius"/>
    </source>
</evidence>
<accession>A0A383DB12</accession>
<feature type="transmembrane region" description="Helical" evidence="6">
    <location>
        <begin position="153"/>
        <end position="169"/>
    </location>
</feature>
<dbReference type="EMBL" id="UINC01215677">
    <property type="protein sequence ID" value="SVE41479.1"/>
    <property type="molecule type" value="Genomic_DNA"/>
</dbReference>
<keyword evidence="2" id="KW-1003">Cell membrane</keyword>
<dbReference type="PANTHER" id="PTHR30294:SF29">
    <property type="entry name" value="MULTIDRUG ABC TRANSPORTER PERMEASE YBHS-RELATED"/>
    <property type="match status" value="1"/>
</dbReference>
<proteinExistence type="predicted"/>